<dbReference type="InterPro" id="IPR016680">
    <property type="entry name" value="NDUFA8"/>
</dbReference>
<comment type="similarity">
    <text evidence="3">Belongs to the complex I NDUFA8 subunit family.</text>
</comment>
<keyword evidence="6" id="KW-0679">Respiratory chain</keyword>
<gene>
    <name evidence="14" type="primary">Ndufa8</name>
    <name evidence="14" type="ORF">AWC38_SpisGene15552</name>
</gene>
<keyword evidence="5" id="KW-0813">Transport</keyword>
<reference evidence="15" key="1">
    <citation type="journal article" date="2017" name="bioRxiv">
        <title>Comparative analysis of the genomes of Stylophora pistillata and Acropora digitifera provides evidence for extensive differences between species of corals.</title>
        <authorList>
            <person name="Voolstra C.R."/>
            <person name="Li Y."/>
            <person name="Liew Y.J."/>
            <person name="Baumgarten S."/>
            <person name="Zoccola D."/>
            <person name="Flot J.-F."/>
            <person name="Tambutte S."/>
            <person name="Allemand D."/>
            <person name="Aranda M."/>
        </authorList>
    </citation>
    <scope>NUCLEOTIDE SEQUENCE [LARGE SCALE GENOMIC DNA]</scope>
</reference>
<dbReference type="GO" id="GO:0006120">
    <property type="term" value="P:mitochondrial electron transport, NADH to ubiquinone"/>
    <property type="evidence" value="ECO:0007669"/>
    <property type="project" value="InterPro"/>
</dbReference>
<protein>
    <recommendedName>
        <fullName evidence="4">NADH dehydrogenase [ubiquinone] 1 alpha subcomplex subunit 8</fullName>
    </recommendedName>
    <alternativeName>
        <fullName evidence="11">Complex I-19kD</fullName>
    </alternativeName>
    <alternativeName>
        <fullName evidence="12">NADH-ubiquinone oxidoreductase 19 kDa subunit</fullName>
    </alternativeName>
</protein>
<proteinExistence type="inferred from homology"/>
<dbReference type="Pfam" id="PF06747">
    <property type="entry name" value="CHCH"/>
    <property type="match status" value="1"/>
</dbReference>
<evidence type="ECO:0000256" key="12">
    <source>
        <dbReference type="ARBA" id="ARBA00030761"/>
    </source>
</evidence>
<evidence type="ECO:0000256" key="7">
    <source>
        <dbReference type="ARBA" id="ARBA00022737"/>
    </source>
</evidence>
<evidence type="ECO:0000256" key="10">
    <source>
        <dbReference type="ARBA" id="ARBA00023157"/>
    </source>
</evidence>
<dbReference type="PANTHER" id="PTHR13344">
    <property type="entry name" value="NADH-UBIQUINONE OXIDOREDUCTASE"/>
    <property type="match status" value="1"/>
</dbReference>
<evidence type="ECO:0000259" key="13">
    <source>
        <dbReference type="Pfam" id="PF06747"/>
    </source>
</evidence>
<keyword evidence="14" id="KW-0830">Ubiquinone</keyword>
<evidence type="ECO:0000256" key="3">
    <source>
        <dbReference type="ARBA" id="ARBA00010705"/>
    </source>
</evidence>
<evidence type="ECO:0000256" key="11">
    <source>
        <dbReference type="ARBA" id="ARBA00030127"/>
    </source>
</evidence>
<accession>A0A2B4RS66</accession>
<evidence type="ECO:0000313" key="14">
    <source>
        <dbReference type="EMBL" id="PFX20016.1"/>
    </source>
</evidence>
<evidence type="ECO:0000256" key="2">
    <source>
        <dbReference type="ARBA" id="ARBA00004173"/>
    </source>
</evidence>
<evidence type="ECO:0000256" key="1">
    <source>
        <dbReference type="ARBA" id="ARBA00003195"/>
    </source>
</evidence>
<keyword evidence="7" id="KW-0677">Repeat</keyword>
<evidence type="ECO:0000256" key="5">
    <source>
        <dbReference type="ARBA" id="ARBA00022448"/>
    </source>
</evidence>
<dbReference type="OrthoDB" id="276296at2759"/>
<sequence>MSRKALVKVKVENASGVVSDRHLDSLERVLVFFAEMATGVKDIQFKDLEVEEVEVTSAVLMGGAHHLGQYCDKDFKNFMGCRYGHKDPRKCLDEGKQATKCALGYFKKLKDHCNDVFTKHWTCLDYNNQEFGYCRATQKKFDACVLEKLGLECTQPVHLELYD</sequence>
<dbReference type="GO" id="GO:0005739">
    <property type="term" value="C:mitochondrion"/>
    <property type="evidence" value="ECO:0007669"/>
    <property type="project" value="UniProtKB-SubCell"/>
</dbReference>
<evidence type="ECO:0000256" key="6">
    <source>
        <dbReference type="ARBA" id="ARBA00022660"/>
    </source>
</evidence>
<dbReference type="STRING" id="50429.A0A2B4RS66"/>
<keyword evidence="9" id="KW-0496">Mitochondrion</keyword>
<dbReference type="AlphaFoldDB" id="A0A2B4RS66"/>
<evidence type="ECO:0000256" key="9">
    <source>
        <dbReference type="ARBA" id="ARBA00023128"/>
    </source>
</evidence>
<evidence type="ECO:0000256" key="4">
    <source>
        <dbReference type="ARBA" id="ARBA00016384"/>
    </source>
</evidence>
<feature type="domain" description="CHCH" evidence="13">
    <location>
        <begin position="113"/>
        <end position="146"/>
    </location>
</feature>
<keyword evidence="8" id="KW-0249">Electron transport</keyword>
<evidence type="ECO:0000256" key="8">
    <source>
        <dbReference type="ARBA" id="ARBA00022982"/>
    </source>
</evidence>
<organism evidence="14 15">
    <name type="scientific">Stylophora pistillata</name>
    <name type="common">Smooth cauliflower coral</name>
    <dbReference type="NCBI Taxonomy" id="50429"/>
    <lineage>
        <taxon>Eukaryota</taxon>
        <taxon>Metazoa</taxon>
        <taxon>Cnidaria</taxon>
        <taxon>Anthozoa</taxon>
        <taxon>Hexacorallia</taxon>
        <taxon>Scleractinia</taxon>
        <taxon>Astrocoeniina</taxon>
        <taxon>Pocilloporidae</taxon>
        <taxon>Stylophora</taxon>
    </lineage>
</organism>
<name>A0A2B4RS66_STYPI</name>
<comment type="caution">
    <text evidence="14">The sequence shown here is derived from an EMBL/GenBank/DDBJ whole genome shotgun (WGS) entry which is preliminary data.</text>
</comment>
<evidence type="ECO:0000313" key="15">
    <source>
        <dbReference type="Proteomes" id="UP000225706"/>
    </source>
</evidence>
<dbReference type="Proteomes" id="UP000225706">
    <property type="component" value="Unassembled WGS sequence"/>
</dbReference>
<dbReference type="PANTHER" id="PTHR13344:SF0">
    <property type="entry name" value="NADH DEHYDROGENASE [UBIQUINONE] 1 ALPHA SUBCOMPLEX SUBUNIT 8"/>
    <property type="match status" value="1"/>
</dbReference>
<keyword evidence="10" id="KW-1015">Disulfide bond</keyword>
<comment type="function">
    <text evidence="1">Accessory subunit of the mitochondrial membrane respiratory chain NADH dehydrogenase (Complex I), that is believed not to be involved in catalysis. Complex I functions in the transfer of electrons from NADH to the respiratory chain. The immediate electron acceptor for the enzyme is believed to be ubiquinone.</text>
</comment>
<dbReference type="InterPro" id="IPR010625">
    <property type="entry name" value="CHCH"/>
</dbReference>
<dbReference type="EMBL" id="LSMT01000334">
    <property type="protein sequence ID" value="PFX20016.1"/>
    <property type="molecule type" value="Genomic_DNA"/>
</dbReference>
<dbReference type="PROSITE" id="PS51808">
    <property type="entry name" value="CHCH"/>
    <property type="match status" value="1"/>
</dbReference>
<comment type="subcellular location">
    <subcellularLocation>
        <location evidence="2">Mitochondrion</location>
    </subcellularLocation>
</comment>
<keyword evidence="15" id="KW-1185">Reference proteome</keyword>